<gene>
    <name evidence="6" type="ORF">RT723_03105</name>
</gene>
<dbReference type="InterPro" id="IPR037066">
    <property type="entry name" value="Plug_dom_sf"/>
</dbReference>
<reference evidence="6 7" key="1">
    <citation type="submission" date="2023-10" db="EMBL/GenBank/DDBJ databases">
        <title>Psychrosphaera aquimaarina strain SW33 isolated from seawater.</title>
        <authorList>
            <person name="Bayburt H."/>
            <person name="Kim J.M."/>
            <person name="Choi B.J."/>
            <person name="Jeon C.O."/>
        </authorList>
    </citation>
    <scope>NUCLEOTIDE SEQUENCE [LARGE SCALE GENOMIC DNA]</scope>
    <source>
        <strain evidence="6 7">KCTC 52743</strain>
    </source>
</reference>
<comment type="caution">
    <text evidence="6">The sequence shown here is derived from an EMBL/GenBank/DDBJ whole genome shotgun (WGS) entry which is preliminary data.</text>
</comment>
<keyword evidence="3" id="KW-0998">Cell outer membrane</keyword>
<dbReference type="Gene3D" id="2.170.130.10">
    <property type="entry name" value="TonB-dependent receptor, plug domain"/>
    <property type="match status" value="1"/>
</dbReference>
<proteinExistence type="predicted"/>
<name>A0ABU3QX44_9GAMM</name>
<keyword evidence="4" id="KW-0732">Signal</keyword>
<feature type="signal peptide" evidence="4">
    <location>
        <begin position="1"/>
        <end position="25"/>
    </location>
</feature>
<dbReference type="Pfam" id="PF13620">
    <property type="entry name" value="CarboxypepD_reg"/>
    <property type="match status" value="1"/>
</dbReference>
<dbReference type="RefSeq" id="WP_315945856.1">
    <property type="nucleotide sequence ID" value="NZ_JAWCUA010000003.1"/>
</dbReference>
<organism evidence="6 7">
    <name type="scientific">Psychrosphaera aquimarina</name>
    <dbReference type="NCBI Taxonomy" id="2044854"/>
    <lineage>
        <taxon>Bacteria</taxon>
        <taxon>Pseudomonadati</taxon>
        <taxon>Pseudomonadota</taxon>
        <taxon>Gammaproteobacteria</taxon>
        <taxon>Alteromonadales</taxon>
        <taxon>Pseudoalteromonadaceae</taxon>
        <taxon>Psychrosphaera</taxon>
    </lineage>
</organism>
<sequence>MKTHRLSLITGAVVLALGLSTSVMANTTTSAIKGVVNGPQGNAAIGTKVTITHVPSGTTKNAIVNASGIFTAKGLRVGGPYKVTLDSDTFLDKEISDVFLTLGETMPLYVDLDAASDLETIVVTGRPVSSFSSNSSPSSHFTSDDLASAPAINRDLKDIVRVDPRVYVDDSRDGAIQCGGGSPRFNSLTLDGVRMNDGFGLNDNGYPTTRVPFSYDSIDQVSVELAPFDVTYGSFTACNINAVTKSGTNEIHGGVFMDYSNDSLKGDSIEGEDFIQGDFTEKRYGFHIGLPLINDELFLFTSYEKLDGNEIFVYNGDVSDADIARVQKASQDLYGYDAGGMPANMPVEDEKLLVKLDWNISDDHRASFIYNYNDGFKLDQSDSWGRTFDSHFYEKGAELTSIVASLHSDWSDELTTEVRIGSMELDNRQKSLDAASGMGEVQIYHGSTTIFLGPDDSRQSNELYWDNFTAKFLANYYLESHTITAGYEYESLTAYNLFMQHTQGEFRFYSIEDFEAGLAGRIYYNNSAGTSNPEDASQEFTYNVHTMYLQDEYTFDDIDATVTFGFRHDYYTSDDKPRYNAGFEADYGFANNTNLDGISLFQPRIGFKWSVDDNLDVRAGMGLYSGGNPNVWVSNSYSNDGLVQVAAREYNVNLNKVDGKVDLFNNPMVNNGKPLFEVPQAMYDYIDDLPVEGGSGAVNAIDPDLELPAEWKYSLGATYITDDNYIFTADLLINKKVNSAIITDAGIAKTTETAPDGRPMYEEVLGGSGTYVLANSNKDGQSTVLSLGMQKEFDFGLKATFGYSYTDSEDANPMTSSTAGSNYGNLAVSDATDPLMTTSNYEIPNRFTMSLSYKLEETGTRFSLFGSASEGQPYSYTYSNSDDMYGDDSWNGSRQLIYVPEVDDSKVVYTSNFDKAAFDAFIADRGLERGAISGRNSQNAEWQYKLDLKISQSFSGFSEGHTFDAFVIVKNLGNLINDEWGITRQGAFVGNRMIEASINESGQYVYDKFYEDNAEEDIYVDGSLWEVVMGVNYRF</sequence>
<evidence type="ECO:0000256" key="2">
    <source>
        <dbReference type="ARBA" id="ARBA00023136"/>
    </source>
</evidence>
<evidence type="ECO:0000256" key="1">
    <source>
        <dbReference type="ARBA" id="ARBA00004442"/>
    </source>
</evidence>
<evidence type="ECO:0000259" key="5">
    <source>
        <dbReference type="Pfam" id="PF25183"/>
    </source>
</evidence>
<keyword evidence="7" id="KW-1185">Reference proteome</keyword>
<feature type="domain" description="TonB-dependent transporter Oar-like beta-barrel" evidence="5">
    <location>
        <begin position="348"/>
        <end position="964"/>
    </location>
</feature>
<evidence type="ECO:0000313" key="7">
    <source>
        <dbReference type="Proteomes" id="UP001257914"/>
    </source>
</evidence>
<accession>A0ABU3QX44</accession>
<dbReference type="Proteomes" id="UP001257914">
    <property type="component" value="Unassembled WGS sequence"/>
</dbReference>
<dbReference type="Pfam" id="PF25183">
    <property type="entry name" value="OMP_b-brl_4"/>
    <property type="match status" value="2"/>
</dbReference>
<keyword evidence="2" id="KW-0472">Membrane</keyword>
<dbReference type="SUPFAM" id="SSF56935">
    <property type="entry name" value="Porins"/>
    <property type="match status" value="1"/>
</dbReference>
<dbReference type="InterPro" id="IPR036942">
    <property type="entry name" value="Beta-barrel_TonB_sf"/>
</dbReference>
<keyword evidence="6" id="KW-0675">Receptor</keyword>
<feature type="domain" description="TonB-dependent transporter Oar-like beta-barrel" evidence="5">
    <location>
        <begin position="243"/>
        <end position="307"/>
    </location>
</feature>
<protein>
    <submittedName>
        <fullName evidence="6">TonB-dependent receptor</fullName>
    </submittedName>
</protein>
<feature type="chain" id="PRO_5047337143" evidence="4">
    <location>
        <begin position="26"/>
        <end position="1035"/>
    </location>
</feature>
<dbReference type="Gene3D" id="2.40.170.20">
    <property type="entry name" value="TonB-dependent receptor, beta-barrel domain"/>
    <property type="match status" value="1"/>
</dbReference>
<evidence type="ECO:0000256" key="3">
    <source>
        <dbReference type="ARBA" id="ARBA00023237"/>
    </source>
</evidence>
<dbReference type="EMBL" id="JAWCUA010000003">
    <property type="protein sequence ID" value="MDU0112006.1"/>
    <property type="molecule type" value="Genomic_DNA"/>
</dbReference>
<evidence type="ECO:0000313" key="6">
    <source>
        <dbReference type="EMBL" id="MDU0112006.1"/>
    </source>
</evidence>
<comment type="subcellular location">
    <subcellularLocation>
        <location evidence="1">Cell outer membrane</location>
    </subcellularLocation>
</comment>
<dbReference type="InterPro" id="IPR057601">
    <property type="entry name" value="Oar-like_b-barrel"/>
</dbReference>
<evidence type="ECO:0000256" key="4">
    <source>
        <dbReference type="SAM" id="SignalP"/>
    </source>
</evidence>